<proteinExistence type="predicted"/>
<keyword evidence="1" id="KW-0175">Coiled coil</keyword>
<accession>A0A7J6LCL1</accession>
<feature type="region of interest" description="Disordered" evidence="2">
    <location>
        <begin position="791"/>
        <end position="821"/>
    </location>
</feature>
<feature type="coiled-coil region" evidence="1">
    <location>
        <begin position="409"/>
        <end position="457"/>
    </location>
</feature>
<feature type="coiled-coil region" evidence="1">
    <location>
        <begin position="613"/>
        <end position="640"/>
    </location>
</feature>
<protein>
    <submittedName>
        <fullName evidence="3">Uncharacterized protein</fullName>
    </submittedName>
</protein>
<feature type="coiled-coil region" evidence="1">
    <location>
        <begin position="667"/>
        <end position="743"/>
    </location>
</feature>
<feature type="coiled-coil region" evidence="1">
    <location>
        <begin position="483"/>
        <end position="517"/>
    </location>
</feature>
<feature type="compositionally biased region" description="Low complexity" evidence="2">
    <location>
        <begin position="247"/>
        <end position="256"/>
    </location>
</feature>
<feature type="region of interest" description="Disordered" evidence="2">
    <location>
        <begin position="313"/>
        <end position="335"/>
    </location>
</feature>
<evidence type="ECO:0000313" key="4">
    <source>
        <dbReference type="Proteomes" id="UP000572268"/>
    </source>
</evidence>
<evidence type="ECO:0000256" key="2">
    <source>
        <dbReference type="SAM" id="MobiDB-lite"/>
    </source>
</evidence>
<reference evidence="3 4" key="1">
    <citation type="submission" date="2020-04" db="EMBL/GenBank/DDBJ databases">
        <title>Perkinsus olseni comparative genomics.</title>
        <authorList>
            <person name="Bogema D.R."/>
        </authorList>
    </citation>
    <scope>NUCLEOTIDE SEQUENCE [LARGE SCALE GENOMIC DNA]</scope>
    <source>
        <strain evidence="3">ATCC PRA-31</strain>
    </source>
</reference>
<feature type="region of interest" description="Disordered" evidence="2">
    <location>
        <begin position="363"/>
        <end position="391"/>
    </location>
</feature>
<feature type="coiled-coil region" evidence="1">
    <location>
        <begin position="551"/>
        <end position="585"/>
    </location>
</feature>
<feature type="compositionally biased region" description="Low complexity" evidence="2">
    <location>
        <begin position="75"/>
        <end position="85"/>
    </location>
</feature>
<dbReference type="Proteomes" id="UP000572268">
    <property type="component" value="Unassembled WGS sequence"/>
</dbReference>
<comment type="caution">
    <text evidence="3">The sequence shown here is derived from an EMBL/GenBank/DDBJ whole genome shotgun (WGS) entry which is preliminary data.</text>
</comment>
<feature type="region of interest" description="Disordered" evidence="2">
    <location>
        <begin position="240"/>
        <end position="289"/>
    </location>
</feature>
<evidence type="ECO:0000256" key="1">
    <source>
        <dbReference type="SAM" id="Coils"/>
    </source>
</evidence>
<name>A0A7J6LCL1_PEROL</name>
<evidence type="ECO:0000313" key="3">
    <source>
        <dbReference type="EMBL" id="KAF4656916.1"/>
    </source>
</evidence>
<gene>
    <name evidence="3" type="ORF">FOL46_007637</name>
</gene>
<organism evidence="3 4">
    <name type="scientific">Perkinsus olseni</name>
    <name type="common">Perkinsus atlanticus</name>
    <dbReference type="NCBI Taxonomy" id="32597"/>
    <lineage>
        <taxon>Eukaryota</taxon>
        <taxon>Sar</taxon>
        <taxon>Alveolata</taxon>
        <taxon>Perkinsozoa</taxon>
        <taxon>Perkinsea</taxon>
        <taxon>Perkinsida</taxon>
        <taxon>Perkinsidae</taxon>
        <taxon>Perkinsus</taxon>
    </lineage>
</organism>
<dbReference type="AlphaFoldDB" id="A0A7J6LCL1"/>
<sequence>MTNDRGYANPSLTHHWSQQEEGPGIEPGTFPMEGQPAFQSSMKEAVHYQYSPQARMANGAGEAAAAAAPLSMTLQQPPSSFSSSQLGHEVSSTCVPPVENDSLENGVDWQQHGEGYYAGDPDQAEHFEMEATMHHHHWPSYDDQTASFEEEAFPDTENGTPVATYHSPQGALPPPRFPPAMFLPQHMQHHHQPLLLPPPPGVRTGAVNSGFYAPMGHLMHPYPPLWWHHHQNVRMYAPATNDESLPEGSSVGVGESNGPIPQPQAAEAMSAEGPSSVTSEEGEGDLKGREKLYNDLTSVVEAAFRLEKRRIRAKYRRRPSPGAESGAQTTTLDTSPAAVQTLLDAIEMRAAAAQTVAGATVTCSSQTERKTAVDAETQAEVTPSGEEDARCSSALKELQSRSETQLMELQAKNTKLRDLQRAKSSLELRIRQLESERDQLQASRKDLSNQLKAADRKVKALGSSNRDIQASMEKSTKEHISVIMAMQNEVAGLEKKVQEVNEKLKEKTEEHVATQRVVDMFKIEVRKWQGEARRVQQRQVQLASCSRCIGYTKLEKAYADLQKEFQLEQNRYAAASKAREEMKEKFRDYVSPDREGQLLREIENLNAMHEVDQRSLRKEIAHIKEERDRMRNQLADESHRSSKLMAELQEARRGVQKTPTSADAWLVEQLDSAAQQYSTEVSELRSQTAKLKSELKFAQQQCGQESDKAKMYTSLLEDAELEKERYRLKMLEAEEALRRLRRDATGNHKRLGETPPVSVGHAASQSSPCKSVSQYHCAEVELEVAVEAYPKKSPTKKPIRAWSSDEDEESAFQANRASLRR</sequence>
<feature type="compositionally biased region" description="Polar residues" evidence="2">
    <location>
        <begin position="812"/>
        <end position="821"/>
    </location>
</feature>
<feature type="compositionally biased region" description="Polar residues" evidence="2">
    <location>
        <begin position="10"/>
        <end position="20"/>
    </location>
</feature>
<dbReference type="EMBL" id="JABANN010000550">
    <property type="protein sequence ID" value="KAF4656916.1"/>
    <property type="molecule type" value="Genomic_DNA"/>
</dbReference>
<feature type="region of interest" description="Disordered" evidence="2">
    <location>
        <begin position="75"/>
        <end position="94"/>
    </location>
</feature>
<feature type="compositionally biased region" description="Polar residues" evidence="2">
    <location>
        <begin position="326"/>
        <end position="335"/>
    </location>
</feature>
<dbReference type="PANTHER" id="PTHR43049:SF1">
    <property type="entry name" value="EARLY ENDOSOME ANTIGEN"/>
    <property type="match status" value="1"/>
</dbReference>
<feature type="region of interest" description="Disordered" evidence="2">
    <location>
        <begin position="1"/>
        <end position="36"/>
    </location>
</feature>
<feature type="region of interest" description="Disordered" evidence="2">
    <location>
        <begin position="744"/>
        <end position="765"/>
    </location>
</feature>
<dbReference type="PANTHER" id="PTHR43049">
    <property type="entry name" value="EARLY ENDOSOME ANTIGEN"/>
    <property type="match status" value="1"/>
</dbReference>